<dbReference type="EMBL" id="JABSTR010000005">
    <property type="protein sequence ID" value="KAH9372024.1"/>
    <property type="molecule type" value="Genomic_DNA"/>
</dbReference>
<protein>
    <recommendedName>
        <fullName evidence="1">Transposable element P transposase-like RNase H domain-containing protein</fullName>
    </recommendedName>
</protein>
<gene>
    <name evidence="2" type="ORF">HPB48_016263</name>
</gene>
<organism evidence="2 3">
    <name type="scientific">Haemaphysalis longicornis</name>
    <name type="common">Bush tick</name>
    <dbReference type="NCBI Taxonomy" id="44386"/>
    <lineage>
        <taxon>Eukaryota</taxon>
        <taxon>Metazoa</taxon>
        <taxon>Ecdysozoa</taxon>
        <taxon>Arthropoda</taxon>
        <taxon>Chelicerata</taxon>
        <taxon>Arachnida</taxon>
        <taxon>Acari</taxon>
        <taxon>Parasitiformes</taxon>
        <taxon>Ixodida</taxon>
        <taxon>Ixodoidea</taxon>
        <taxon>Ixodidae</taxon>
        <taxon>Haemaphysalinae</taxon>
        <taxon>Haemaphysalis</taxon>
    </lineage>
</organism>
<dbReference type="InterPro" id="IPR048365">
    <property type="entry name" value="TNP-like_RNaseH_N"/>
</dbReference>
<evidence type="ECO:0000313" key="3">
    <source>
        <dbReference type="Proteomes" id="UP000821853"/>
    </source>
</evidence>
<dbReference type="Pfam" id="PF21787">
    <property type="entry name" value="TNP-like_RNaseH_N"/>
    <property type="match status" value="1"/>
</dbReference>
<keyword evidence="3" id="KW-1185">Reference proteome</keyword>
<dbReference type="AlphaFoldDB" id="A0A9J6GC54"/>
<comment type="caution">
    <text evidence="2">The sequence shown here is derived from an EMBL/GenBank/DDBJ whole genome shotgun (WGS) entry which is preliminary data.</text>
</comment>
<dbReference type="Proteomes" id="UP000821853">
    <property type="component" value="Chromosome 3"/>
</dbReference>
<dbReference type="VEuPathDB" id="VectorBase:HLOH_049866"/>
<evidence type="ECO:0000313" key="2">
    <source>
        <dbReference type="EMBL" id="KAH9372024.1"/>
    </source>
</evidence>
<feature type="domain" description="Transposable element P transposase-like RNase H" evidence="1">
    <location>
        <begin position="21"/>
        <end position="141"/>
    </location>
</feature>
<accession>A0A9J6GC54</accession>
<evidence type="ECO:0000259" key="1">
    <source>
        <dbReference type="Pfam" id="PF21787"/>
    </source>
</evidence>
<proteinExistence type="predicted"/>
<sequence>MNLLSLSTSSWLKQIIKGMPCEFGFNKVLLASIGAFMKQEQSVRCYGTLILDEMGVRRTVKFNKQTYKVDGFVDYGDYQESTTVVDRALFLMLVLLFLLWVQPIASFATKNAAPGRVLASMVLEAVIQLHKQNAMVVAVIVMKQVQTRACSQPLASRARFTRLCTKLNTHAFQTKVCTSVIFPTSSSVLGTTSFVTSTVCRSTAVSFKLYKRLQHPGLQNCDGTVEPTTLANDVFDALNVKLPQFAIRSSPKETEVITEFVCLVNLTEQNHNTRRTAMFASKVTIESLRVTLNSSDLLSEGPDYILTGKLNQDPLEVLNEEAF</sequence>
<reference evidence="2 3" key="1">
    <citation type="journal article" date="2020" name="Cell">
        <title>Large-Scale Comparative Analyses of Tick Genomes Elucidate Their Genetic Diversity and Vector Capacities.</title>
        <authorList>
            <consortium name="Tick Genome and Microbiome Consortium (TIGMIC)"/>
            <person name="Jia N."/>
            <person name="Wang J."/>
            <person name="Shi W."/>
            <person name="Du L."/>
            <person name="Sun Y."/>
            <person name="Zhan W."/>
            <person name="Jiang J.F."/>
            <person name="Wang Q."/>
            <person name="Zhang B."/>
            <person name="Ji P."/>
            <person name="Bell-Sakyi L."/>
            <person name="Cui X.M."/>
            <person name="Yuan T.T."/>
            <person name="Jiang B.G."/>
            <person name="Yang W.F."/>
            <person name="Lam T.T."/>
            <person name="Chang Q.C."/>
            <person name="Ding S.J."/>
            <person name="Wang X.J."/>
            <person name="Zhu J.G."/>
            <person name="Ruan X.D."/>
            <person name="Zhao L."/>
            <person name="Wei J.T."/>
            <person name="Ye R.Z."/>
            <person name="Que T.C."/>
            <person name="Du C.H."/>
            <person name="Zhou Y.H."/>
            <person name="Cheng J.X."/>
            <person name="Dai P.F."/>
            <person name="Guo W.B."/>
            <person name="Han X.H."/>
            <person name="Huang E.J."/>
            <person name="Li L.F."/>
            <person name="Wei W."/>
            <person name="Gao Y.C."/>
            <person name="Liu J.Z."/>
            <person name="Shao H.Z."/>
            <person name="Wang X."/>
            <person name="Wang C.C."/>
            <person name="Yang T.C."/>
            <person name="Huo Q.B."/>
            <person name="Li W."/>
            <person name="Chen H.Y."/>
            <person name="Chen S.E."/>
            <person name="Zhou L.G."/>
            <person name="Ni X.B."/>
            <person name="Tian J.H."/>
            <person name="Sheng Y."/>
            <person name="Liu T."/>
            <person name="Pan Y.S."/>
            <person name="Xia L.Y."/>
            <person name="Li J."/>
            <person name="Zhao F."/>
            <person name="Cao W.C."/>
        </authorList>
    </citation>
    <scope>NUCLEOTIDE SEQUENCE [LARGE SCALE GENOMIC DNA]</scope>
    <source>
        <strain evidence="2">HaeL-2018</strain>
    </source>
</reference>
<name>A0A9J6GC54_HAELO</name>